<gene>
    <name evidence="2" type="ORF">Mlute_02230</name>
</gene>
<keyword evidence="3" id="KW-1185">Reference proteome</keyword>
<dbReference type="OrthoDB" id="33330at2"/>
<dbReference type="InterPro" id="IPR043519">
    <property type="entry name" value="NT_sf"/>
</dbReference>
<sequence>MNPSLDLAALRAMLEDFFAGLPVQVYLFGSAARGALRRGSDLDVGVLPQAPLPVGLLSQLRERLEESNLLFRVDLVDLSQAPPELVQRVQTEGVRWIG</sequence>
<dbReference type="Proteomes" id="UP000265800">
    <property type="component" value="Unassembled WGS sequence"/>
</dbReference>
<accession>A0A399EHB0</accession>
<dbReference type="Gene3D" id="3.30.460.10">
    <property type="entry name" value="Beta Polymerase, domain 2"/>
    <property type="match status" value="1"/>
</dbReference>
<dbReference type="PANTHER" id="PTHR43852:SF2">
    <property type="entry name" value="PROTEIN ADENYLYLTRANSFERASE MNTA"/>
    <property type="match status" value="1"/>
</dbReference>
<dbReference type="RefSeq" id="WP_119360773.1">
    <property type="nucleotide sequence ID" value="NZ_QWKZ01000083.1"/>
</dbReference>
<dbReference type="CDD" id="cd05403">
    <property type="entry name" value="NT_KNTase_like"/>
    <property type="match status" value="1"/>
</dbReference>
<dbReference type="GO" id="GO:0016740">
    <property type="term" value="F:transferase activity"/>
    <property type="evidence" value="ECO:0007669"/>
    <property type="project" value="UniProtKB-KW"/>
</dbReference>
<proteinExistence type="predicted"/>
<dbReference type="InterPro" id="IPR052930">
    <property type="entry name" value="TA_antitoxin_MntA"/>
</dbReference>
<organism evidence="2 3">
    <name type="scientific">Meiothermus luteus</name>
    <dbReference type="NCBI Taxonomy" id="2026184"/>
    <lineage>
        <taxon>Bacteria</taxon>
        <taxon>Thermotogati</taxon>
        <taxon>Deinococcota</taxon>
        <taxon>Deinococci</taxon>
        <taxon>Thermales</taxon>
        <taxon>Thermaceae</taxon>
        <taxon>Meiothermus</taxon>
    </lineage>
</organism>
<keyword evidence="2" id="KW-0808">Transferase</keyword>
<reference evidence="2 3" key="1">
    <citation type="submission" date="2018-08" db="EMBL/GenBank/DDBJ databases">
        <title>Meiothermus luteus KCTC 52599 genome sequencing project.</title>
        <authorList>
            <person name="Da Costa M.S."/>
            <person name="Albuquerque L."/>
            <person name="Raposo P."/>
            <person name="Froufe H.J.C."/>
            <person name="Barroso C.S."/>
            <person name="Egas C."/>
        </authorList>
    </citation>
    <scope>NUCLEOTIDE SEQUENCE [LARGE SCALE GENOMIC DNA]</scope>
    <source>
        <strain evidence="2 3">KCTC 52599</strain>
    </source>
</reference>
<comment type="caution">
    <text evidence="2">The sequence shown here is derived from an EMBL/GenBank/DDBJ whole genome shotgun (WGS) entry which is preliminary data.</text>
</comment>
<protein>
    <submittedName>
        <fullName evidence="2">Nucleotidyltransferase domain protein</fullName>
    </submittedName>
</protein>
<evidence type="ECO:0000313" key="3">
    <source>
        <dbReference type="Proteomes" id="UP000265800"/>
    </source>
</evidence>
<dbReference type="InterPro" id="IPR041633">
    <property type="entry name" value="Polbeta"/>
</dbReference>
<dbReference type="Pfam" id="PF18765">
    <property type="entry name" value="Polbeta"/>
    <property type="match status" value="1"/>
</dbReference>
<feature type="domain" description="Polymerase beta nucleotidyltransferase" evidence="1">
    <location>
        <begin position="23"/>
        <end position="94"/>
    </location>
</feature>
<dbReference type="EMBL" id="QWKZ01000083">
    <property type="protein sequence ID" value="RIH83318.1"/>
    <property type="molecule type" value="Genomic_DNA"/>
</dbReference>
<name>A0A399EHB0_9DEIN</name>
<dbReference type="PANTHER" id="PTHR43852">
    <property type="entry name" value="NUCLEOTIDYLTRANSFERASE"/>
    <property type="match status" value="1"/>
</dbReference>
<dbReference type="SUPFAM" id="SSF81301">
    <property type="entry name" value="Nucleotidyltransferase"/>
    <property type="match status" value="1"/>
</dbReference>
<evidence type="ECO:0000313" key="2">
    <source>
        <dbReference type="EMBL" id="RIH83318.1"/>
    </source>
</evidence>
<evidence type="ECO:0000259" key="1">
    <source>
        <dbReference type="Pfam" id="PF18765"/>
    </source>
</evidence>
<dbReference type="AlphaFoldDB" id="A0A399EHB0"/>